<comment type="caution">
    <text evidence="2">The sequence shown here is derived from an EMBL/GenBank/DDBJ whole genome shotgun (WGS) entry which is preliminary data.</text>
</comment>
<dbReference type="AlphaFoldDB" id="A0A8T0P1X8"/>
<evidence type="ECO:0000313" key="2">
    <source>
        <dbReference type="EMBL" id="KAG2556171.1"/>
    </source>
</evidence>
<name>A0A8T0P1X8_PANVG</name>
<organism evidence="2 3">
    <name type="scientific">Panicum virgatum</name>
    <name type="common">Blackwell switchgrass</name>
    <dbReference type="NCBI Taxonomy" id="38727"/>
    <lineage>
        <taxon>Eukaryota</taxon>
        <taxon>Viridiplantae</taxon>
        <taxon>Streptophyta</taxon>
        <taxon>Embryophyta</taxon>
        <taxon>Tracheophyta</taxon>
        <taxon>Spermatophyta</taxon>
        <taxon>Magnoliopsida</taxon>
        <taxon>Liliopsida</taxon>
        <taxon>Poales</taxon>
        <taxon>Poaceae</taxon>
        <taxon>PACMAD clade</taxon>
        <taxon>Panicoideae</taxon>
        <taxon>Panicodae</taxon>
        <taxon>Paniceae</taxon>
        <taxon>Panicinae</taxon>
        <taxon>Panicum</taxon>
        <taxon>Panicum sect. Hiantes</taxon>
    </lineage>
</organism>
<gene>
    <name evidence="2" type="ORF">PVAP13_8NG063205</name>
</gene>
<evidence type="ECO:0000256" key="1">
    <source>
        <dbReference type="SAM" id="MobiDB-lite"/>
    </source>
</evidence>
<proteinExistence type="predicted"/>
<keyword evidence="3" id="KW-1185">Reference proteome</keyword>
<reference evidence="2" key="1">
    <citation type="submission" date="2020-05" db="EMBL/GenBank/DDBJ databases">
        <title>WGS assembly of Panicum virgatum.</title>
        <authorList>
            <person name="Lovell J.T."/>
            <person name="Jenkins J."/>
            <person name="Shu S."/>
            <person name="Juenger T.E."/>
            <person name="Schmutz J."/>
        </authorList>
    </citation>
    <scope>NUCLEOTIDE SEQUENCE</scope>
    <source>
        <strain evidence="2">AP13</strain>
    </source>
</reference>
<feature type="region of interest" description="Disordered" evidence="1">
    <location>
        <begin position="1"/>
        <end position="60"/>
    </location>
</feature>
<dbReference type="Proteomes" id="UP000823388">
    <property type="component" value="Chromosome 8N"/>
</dbReference>
<sequence length="101" mass="10681">MTHSRSLATPHGHPQPPTTRSRAGQTGGRRPRPGTARSGHKDPGSGEEEAGSGPGGRRWATTSSLRSVYTDTACCGFEYTVIPVRRVLPCVEPGILCVPDT</sequence>
<evidence type="ECO:0000313" key="3">
    <source>
        <dbReference type="Proteomes" id="UP000823388"/>
    </source>
</evidence>
<dbReference type="EMBL" id="CM029052">
    <property type="protein sequence ID" value="KAG2556171.1"/>
    <property type="molecule type" value="Genomic_DNA"/>
</dbReference>
<protein>
    <submittedName>
        <fullName evidence="2">Uncharacterized protein</fullName>
    </submittedName>
</protein>
<accession>A0A8T0P1X8</accession>